<dbReference type="HOGENOM" id="CLU_055597_5_1_6"/>
<comment type="domain">
    <text evidence="8">The N-terminal domain determines nucleotide recognition and specific binding, while the C-terminal domain determines the specific binding to the target protein.</text>
</comment>
<dbReference type="KEGG" id="paj:PAJ_3162"/>
<dbReference type="EMBL" id="AP012032">
    <property type="protein sequence ID" value="BAK13242.1"/>
    <property type="molecule type" value="Genomic_DNA"/>
</dbReference>
<keyword evidence="6 8" id="KW-0342">GTP-binding</keyword>
<evidence type="ECO:0000256" key="3">
    <source>
        <dbReference type="ARBA" id="ARBA00022723"/>
    </source>
</evidence>
<feature type="binding site" evidence="8">
    <location>
        <position position="104"/>
    </location>
    <ligand>
        <name>Mg(2+)</name>
        <dbReference type="ChEBI" id="CHEBI:18420"/>
    </ligand>
</feature>
<comment type="similarity">
    <text evidence="8">Belongs to the MobA family.</text>
</comment>
<dbReference type="NCBIfam" id="TIGR02665">
    <property type="entry name" value="molyb_mobA"/>
    <property type="match status" value="1"/>
</dbReference>
<sequence length="196" mass="21893">MTQGDKMAAFTGVILAGGQGSRMGGQDKGLLMMQSKPLYQHVLQRLRPQVDIVLISANRNIDRYQLSGYQVVTDSIKDYPGPLAGMLSGLRHSPTDWVAFCACDTPQIPGDFVARLWQQRNNAPAVWVKSSQRDHPTLALMNKAIADDLETWLLRGERRLMQFMREHGGHPVLFSDPESAFSNINTPDDLVEQEKS</sequence>
<dbReference type="AlphaFoldDB" id="A0A0H3L1E5"/>
<feature type="domain" description="MobA-like NTP transferase" evidence="10">
    <location>
        <begin position="12"/>
        <end position="167"/>
    </location>
</feature>
<keyword evidence="5 8" id="KW-0460">Magnesium</keyword>
<dbReference type="PANTHER" id="PTHR19136:SF81">
    <property type="entry name" value="MOLYBDENUM COFACTOR GUANYLYLTRANSFERASE"/>
    <property type="match status" value="1"/>
</dbReference>
<gene>
    <name evidence="8 11" type="primary">mobA</name>
    <name evidence="11" type="ordered locus">PAJ_3162</name>
</gene>
<dbReference type="GO" id="GO:0005525">
    <property type="term" value="F:GTP binding"/>
    <property type="evidence" value="ECO:0007669"/>
    <property type="project" value="UniProtKB-UniRule"/>
</dbReference>
<dbReference type="GO" id="GO:0061603">
    <property type="term" value="F:molybdenum cofactor guanylyltransferase activity"/>
    <property type="evidence" value="ECO:0007669"/>
    <property type="project" value="UniProtKB-EC"/>
</dbReference>
<accession>A0A0H3L1E5</accession>
<dbReference type="HAMAP" id="MF_00316">
    <property type="entry name" value="MobA"/>
    <property type="match status" value="1"/>
</dbReference>
<reference evidence="12" key="1">
    <citation type="journal article" date="2012" name="Appl. Microbiol. Biotechnol.">
        <title>The complete genome sequence of Pantoea ananatis AJ13355, an organism with great biotechnological potential.</title>
        <authorList>
            <person name="Hara Y."/>
            <person name="Kadotani N."/>
            <person name="Izui H."/>
            <person name="Katashkina J.I."/>
            <person name="Kuvaeva T.M."/>
            <person name="Andreeva I.G."/>
            <person name="Golubeva L.I."/>
            <person name="Malko D.B."/>
            <person name="Makeev V.J."/>
            <person name="Mashko S.V."/>
            <person name="Kozlov Y.I."/>
        </authorList>
    </citation>
    <scope>NUCLEOTIDE SEQUENCE [LARGE SCALE GENOMIC DNA]</scope>
    <source>
        <strain evidence="12">AJ13355</strain>
    </source>
</reference>
<dbReference type="PANTHER" id="PTHR19136">
    <property type="entry name" value="MOLYBDENUM COFACTOR GUANYLYLTRANSFERASE"/>
    <property type="match status" value="1"/>
</dbReference>
<dbReference type="CDD" id="cd02503">
    <property type="entry name" value="MobA"/>
    <property type="match status" value="1"/>
</dbReference>
<feature type="region of interest" description="Disordered" evidence="9">
    <location>
        <begin position="174"/>
        <end position="196"/>
    </location>
</feature>
<evidence type="ECO:0000256" key="7">
    <source>
        <dbReference type="ARBA" id="ARBA00023150"/>
    </source>
</evidence>
<dbReference type="InterPro" id="IPR013482">
    <property type="entry name" value="Molybde_CF_guanTrfase"/>
</dbReference>
<dbReference type="Pfam" id="PF12804">
    <property type="entry name" value="NTP_transf_3"/>
    <property type="match status" value="1"/>
</dbReference>
<dbReference type="GO" id="GO:1902758">
    <property type="term" value="P:bis(molybdopterin guanine dinucleotide)molybdenum biosynthetic process"/>
    <property type="evidence" value="ECO:0007669"/>
    <property type="project" value="TreeGrafter"/>
</dbReference>
<evidence type="ECO:0000256" key="5">
    <source>
        <dbReference type="ARBA" id="ARBA00022842"/>
    </source>
</evidence>
<dbReference type="GO" id="GO:0005737">
    <property type="term" value="C:cytoplasm"/>
    <property type="evidence" value="ECO:0007669"/>
    <property type="project" value="UniProtKB-SubCell"/>
</dbReference>
<dbReference type="InterPro" id="IPR029044">
    <property type="entry name" value="Nucleotide-diphossugar_trans"/>
</dbReference>
<evidence type="ECO:0000259" key="10">
    <source>
        <dbReference type="Pfam" id="PF12804"/>
    </source>
</evidence>
<dbReference type="SUPFAM" id="SSF53448">
    <property type="entry name" value="Nucleotide-diphospho-sugar transferases"/>
    <property type="match status" value="1"/>
</dbReference>
<comment type="cofactor">
    <cofactor evidence="8">
        <name>Mg(2+)</name>
        <dbReference type="ChEBI" id="CHEBI:18420"/>
    </cofactor>
</comment>
<evidence type="ECO:0000256" key="1">
    <source>
        <dbReference type="ARBA" id="ARBA00022490"/>
    </source>
</evidence>
<comment type="catalytic activity">
    <reaction evidence="8">
        <text>Mo-molybdopterin + GTP + H(+) = Mo-molybdopterin guanine dinucleotide + diphosphate</text>
        <dbReference type="Rhea" id="RHEA:34243"/>
        <dbReference type="ChEBI" id="CHEBI:15378"/>
        <dbReference type="ChEBI" id="CHEBI:33019"/>
        <dbReference type="ChEBI" id="CHEBI:37565"/>
        <dbReference type="ChEBI" id="CHEBI:71302"/>
        <dbReference type="ChEBI" id="CHEBI:71310"/>
        <dbReference type="EC" id="2.7.7.77"/>
    </reaction>
</comment>
<keyword evidence="7 8" id="KW-0501">Molybdenum cofactor biosynthesis</keyword>
<evidence type="ECO:0000256" key="6">
    <source>
        <dbReference type="ARBA" id="ARBA00023134"/>
    </source>
</evidence>
<dbReference type="GO" id="GO:0046872">
    <property type="term" value="F:metal ion binding"/>
    <property type="evidence" value="ECO:0007669"/>
    <property type="project" value="UniProtKB-KW"/>
</dbReference>
<keyword evidence="4 8" id="KW-0547">Nucleotide-binding</keyword>
<dbReference type="Proteomes" id="UP000006690">
    <property type="component" value="Chromosome"/>
</dbReference>
<organism evidence="11 12">
    <name type="scientific">Pantoea ananatis (strain AJ13355)</name>
    <dbReference type="NCBI Taxonomy" id="932677"/>
    <lineage>
        <taxon>Bacteria</taxon>
        <taxon>Pseudomonadati</taxon>
        <taxon>Pseudomonadota</taxon>
        <taxon>Gammaproteobacteria</taxon>
        <taxon>Enterobacterales</taxon>
        <taxon>Erwiniaceae</taxon>
        <taxon>Pantoea</taxon>
    </lineage>
</organism>
<evidence type="ECO:0000256" key="4">
    <source>
        <dbReference type="ARBA" id="ARBA00022741"/>
    </source>
</evidence>
<comment type="caution">
    <text evidence="8">Lacks conserved residue(s) required for the propagation of feature annotation.</text>
</comment>
<dbReference type="OrthoDB" id="9788394at2"/>
<evidence type="ECO:0000256" key="9">
    <source>
        <dbReference type="SAM" id="MobiDB-lite"/>
    </source>
</evidence>
<evidence type="ECO:0000256" key="2">
    <source>
        <dbReference type="ARBA" id="ARBA00022679"/>
    </source>
</evidence>
<evidence type="ECO:0000313" key="11">
    <source>
        <dbReference type="EMBL" id="BAK13242.1"/>
    </source>
</evidence>
<keyword evidence="1 8" id="KW-0963">Cytoplasm</keyword>
<dbReference type="PATRIC" id="fig|932677.3.peg.3657"/>
<dbReference type="EC" id="2.7.7.77" evidence="8"/>
<feature type="binding site" evidence="8">
    <location>
        <position position="104"/>
    </location>
    <ligand>
        <name>GTP</name>
        <dbReference type="ChEBI" id="CHEBI:37565"/>
    </ligand>
</feature>
<feature type="binding site" evidence="8">
    <location>
        <position position="28"/>
    </location>
    <ligand>
        <name>GTP</name>
        <dbReference type="ChEBI" id="CHEBI:37565"/>
    </ligand>
</feature>
<keyword evidence="3 8" id="KW-0479">Metal-binding</keyword>
<evidence type="ECO:0000256" key="8">
    <source>
        <dbReference type="HAMAP-Rule" id="MF_00316"/>
    </source>
</evidence>
<proteinExistence type="inferred from homology"/>
<feature type="binding site" evidence="8">
    <location>
        <begin position="15"/>
        <end position="17"/>
    </location>
    <ligand>
        <name>GTP</name>
        <dbReference type="ChEBI" id="CHEBI:37565"/>
    </ligand>
</feature>
<dbReference type="InterPro" id="IPR025877">
    <property type="entry name" value="MobA-like_NTP_Trfase"/>
</dbReference>
<dbReference type="Gene3D" id="3.90.550.10">
    <property type="entry name" value="Spore Coat Polysaccharide Biosynthesis Protein SpsA, Chain A"/>
    <property type="match status" value="1"/>
</dbReference>
<keyword evidence="2 8" id="KW-0808">Transferase</keyword>
<name>A0A0H3L1E5_PANAA</name>
<protein>
    <recommendedName>
        <fullName evidence="8">Molybdenum cofactor guanylyltransferase</fullName>
        <shortName evidence="8">MoCo guanylyltransferase</shortName>
        <ecNumber evidence="8">2.7.7.77</ecNumber>
    </recommendedName>
    <alternativeName>
        <fullName evidence="8">GTP:molybdopterin guanylyltransferase</fullName>
    </alternativeName>
    <alternativeName>
        <fullName evidence="8">Mo-MPT guanylyltransferase</fullName>
    </alternativeName>
    <alternativeName>
        <fullName evidence="8">Molybdopterin guanylyltransferase</fullName>
    </alternativeName>
    <alternativeName>
        <fullName evidence="8">Molybdopterin-guanine dinucleotide synthase</fullName>
        <shortName evidence="8">MGD synthase</shortName>
    </alternativeName>
</protein>
<comment type="subcellular location">
    <subcellularLocation>
        <location evidence="8">Cytoplasm</location>
    </subcellularLocation>
</comment>
<comment type="subunit">
    <text evidence="8">Monomer.</text>
</comment>
<dbReference type="eggNOG" id="COG0746">
    <property type="taxonomic scope" value="Bacteria"/>
</dbReference>
<evidence type="ECO:0000313" key="12">
    <source>
        <dbReference type="Proteomes" id="UP000006690"/>
    </source>
</evidence>
<comment type="function">
    <text evidence="8">Transfers a GMP moiety from GTP to Mo-molybdopterin (Mo-MPT) cofactor (Moco or molybdenum cofactor) to form Mo-molybdopterin guanine dinucleotide (Mo-MGD) cofactor.</text>
</comment>
<feature type="binding site" evidence="8">
    <location>
        <position position="74"/>
    </location>
    <ligand>
        <name>GTP</name>
        <dbReference type="ChEBI" id="CHEBI:37565"/>
    </ligand>
</feature>